<dbReference type="InterPro" id="IPR008380">
    <property type="entry name" value="HAD-SF_hydro_IG_5-nucl"/>
</dbReference>
<comment type="similarity">
    <text evidence="1">Belongs to the 5'(3')-deoxyribonucleotidase family.</text>
</comment>
<organism evidence="5 6">
    <name type="scientific">Dibothriocephalus latus</name>
    <name type="common">Fish tapeworm</name>
    <name type="synonym">Diphyllobothrium latum</name>
    <dbReference type="NCBI Taxonomy" id="60516"/>
    <lineage>
        <taxon>Eukaryota</taxon>
        <taxon>Metazoa</taxon>
        <taxon>Spiralia</taxon>
        <taxon>Lophotrochozoa</taxon>
        <taxon>Platyhelminthes</taxon>
        <taxon>Cestoda</taxon>
        <taxon>Eucestoda</taxon>
        <taxon>Diphyllobothriidea</taxon>
        <taxon>Diphyllobothriidae</taxon>
        <taxon>Dibothriocephalus</taxon>
    </lineage>
</organism>
<feature type="non-terminal residue" evidence="5">
    <location>
        <position position="368"/>
    </location>
</feature>
<keyword evidence="4" id="KW-0460">Magnesium</keyword>
<dbReference type="SUPFAM" id="SSF56784">
    <property type="entry name" value="HAD-like"/>
    <property type="match status" value="1"/>
</dbReference>
<evidence type="ECO:0000256" key="2">
    <source>
        <dbReference type="ARBA" id="ARBA00022723"/>
    </source>
</evidence>
<protein>
    <submittedName>
        <fullName evidence="5">Uncharacterized protein</fullName>
    </submittedName>
</protein>
<dbReference type="GO" id="GO:0046872">
    <property type="term" value="F:metal ion binding"/>
    <property type="evidence" value="ECO:0007669"/>
    <property type="project" value="UniProtKB-KW"/>
</dbReference>
<gene>
    <name evidence="5" type="ORF">DILT_LOCUS2642</name>
</gene>
<evidence type="ECO:0000313" key="6">
    <source>
        <dbReference type="Proteomes" id="UP000281553"/>
    </source>
</evidence>
<evidence type="ECO:0000256" key="1">
    <source>
        <dbReference type="ARBA" id="ARBA00009589"/>
    </source>
</evidence>
<dbReference type="InterPro" id="IPR023214">
    <property type="entry name" value="HAD_sf"/>
</dbReference>
<reference evidence="5 6" key="1">
    <citation type="submission" date="2018-11" db="EMBL/GenBank/DDBJ databases">
        <authorList>
            <consortium name="Pathogen Informatics"/>
        </authorList>
    </citation>
    <scope>NUCLEOTIDE SEQUENCE [LARGE SCALE GENOMIC DNA]</scope>
</reference>
<dbReference type="GO" id="GO:0008253">
    <property type="term" value="F:5'-nucleotidase activity"/>
    <property type="evidence" value="ECO:0007669"/>
    <property type="project" value="TreeGrafter"/>
</dbReference>
<evidence type="ECO:0000256" key="3">
    <source>
        <dbReference type="ARBA" id="ARBA00022801"/>
    </source>
</evidence>
<dbReference type="Proteomes" id="UP000281553">
    <property type="component" value="Unassembled WGS sequence"/>
</dbReference>
<keyword evidence="6" id="KW-1185">Reference proteome</keyword>
<dbReference type="Gene3D" id="3.40.50.1000">
    <property type="entry name" value="HAD superfamily/HAD-like"/>
    <property type="match status" value="1"/>
</dbReference>
<dbReference type="AlphaFoldDB" id="A0A3P6SGM7"/>
<dbReference type="OrthoDB" id="10252832at2759"/>
<accession>A0A3P6SGM7</accession>
<keyword evidence="2" id="KW-0479">Metal-binding</keyword>
<name>A0A3P6SGM7_DIBLA</name>
<keyword evidence="3" id="KW-0378">Hydrolase</keyword>
<evidence type="ECO:0000256" key="4">
    <source>
        <dbReference type="ARBA" id="ARBA00022842"/>
    </source>
</evidence>
<sequence length="368" mass="43047">MMKNVSGLCRPFSIYQVLRSLLKNNRPLEELYLLSCLVHLLQMHPSYKKVEHGVKYNHLYMSYKSICQDVERVVFWMHMGELKKQTVAKLDYYVEQSPELPIMLDKLRSGGRKVFLLTNSDFRYTQVIMTYVLEIPNHDGVIRPWVSYFDYIVTDAHKPLFFAEGTILRAVDQFGRSIKILALPLHPPSGSCEVFSQLIGARSKEVLYTGDHIFGDILKSKKQVNWKTFLVIPELLSEIYVWKKKKDLFNKLNHLENTLADSYMIMIDGASRLLRKFAPFFTQLPDSLSLPLHHFCSRLTYFSTQAMRFADIYSHSCFNLIYYPLCYMFRSPLMFMPHESTVSHEESPIESYDELEAIPCGLRRRTMT</sequence>
<evidence type="ECO:0000313" key="5">
    <source>
        <dbReference type="EMBL" id="VDK75142.1"/>
    </source>
</evidence>
<dbReference type="Pfam" id="PF05761">
    <property type="entry name" value="5_nucleotid"/>
    <property type="match status" value="2"/>
</dbReference>
<dbReference type="PANTHER" id="PTHR12103">
    <property type="entry name" value="5'-NUCLEOTIDASE DOMAIN-CONTAINING"/>
    <property type="match status" value="1"/>
</dbReference>
<proteinExistence type="inferred from homology"/>
<dbReference type="InterPro" id="IPR036412">
    <property type="entry name" value="HAD-like_sf"/>
</dbReference>
<dbReference type="EMBL" id="UYRU01042404">
    <property type="protein sequence ID" value="VDK75142.1"/>
    <property type="molecule type" value="Genomic_DNA"/>
</dbReference>
<dbReference type="PANTHER" id="PTHR12103:SF15">
    <property type="entry name" value="CYTOSOLIC PURINE 5'-NUCLEOTIDASE"/>
    <property type="match status" value="1"/>
</dbReference>